<name>A0A8S8X6N3_9PROT</name>
<sequence>MRTALLALSALLLLTAPAVADDIDSNLIRAVFADGRLWVLSDRGTLASLAEGETRWRSEPQPEQTLELCAQDGHPVAIGGIRAGTKWTVRRHSSGSWQELGTIEHAGMPLIAATCGAKEILLLTQQNLTTITDGTAKTRGLYEPMPNTIGNAAATLVTPELLLVGMNAGEWGGGLYAIERDNGFVSSVSHTGLGICGGVLNPKCHPVNGIVASPWKKGCVIAAIGLVHMGSDGSLVEVCANDVRSLFAKQLGPDPRPPERRNGVPFPSVAFFGLVSGQGRVWAAGIDGVYEVRANGVTQLAKLPKFQSIGGVGISFDQPGLVLVLTSANRRFSVRRDVPMLVAR</sequence>
<dbReference type="AlphaFoldDB" id="A0A8S8X6N3"/>
<dbReference type="RefSeq" id="WP_420241545.1">
    <property type="nucleotide sequence ID" value="NZ_BOPV01000001.1"/>
</dbReference>
<gene>
    <name evidence="2" type="ORF">TMPK1_07500</name>
</gene>
<feature type="signal peptide" evidence="1">
    <location>
        <begin position="1"/>
        <end position="20"/>
    </location>
</feature>
<comment type="caution">
    <text evidence="2">The sequence shown here is derived from an EMBL/GenBank/DDBJ whole genome shotgun (WGS) entry which is preliminary data.</text>
</comment>
<evidence type="ECO:0000313" key="3">
    <source>
        <dbReference type="Proteomes" id="UP000681075"/>
    </source>
</evidence>
<keyword evidence="3" id="KW-1185">Reference proteome</keyword>
<organism evidence="2 3">
    <name type="scientific">Roseiterribacter gracilis</name>
    <dbReference type="NCBI Taxonomy" id="2812848"/>
    <lineage>
        <taxon>Bacteria</taxon>
        <taxon>Pseudomonadati</taxon>
        <taxon>Pseudomonadota</taxon>
        <taxon>Alphaproteobacteria</taxon>
        <taxon>Rhodospirillales</taxon>
        <taxon>Roseiterribacteraceae</taxon>
        <taxon>Roseiterribacter</taxon>
    </lineage>
</organism>
<dbReference type="EMBL" id="BOPV01000001">
    <property type="protein sequence ID" value="GIL38513.1"/>
    <property type="molecule type" value="Genomic_DNA"/>
</dbReference>
<reference evidence="2" key="1">
    <citation type="submission" date="2021-02" db="EMBL/GenBank/DDBJ databases">
        <title>Genome sequence of Rhodospirillales sp. strain TMPK1 isolated from soil.</title>
        <authorList>
            <person name="Nakai R."/>
            <person name="Kusada H."/>
            <person name="Tamaki H."/>
        </authorList>
    </citation>
    <scope>NUCLEOTIDE SEQUENCE</scope>
    <source>
        <strain evidence="2">TMPK1</strain>
    </source>
</reference>
<dbReference type="Proteomes" id="UP000681075">
    <property type="component" value="Unassembled WGS sequence"/>
</dbReference>
<evidence type="ECO:0000313" key="2">
    <source>
        <dbReference type="EMBL" id="GIL38513.1"/>
    </source>
</evidence>
<evidence type="ECO:0000256" key="1">
    <source>
        <dbReference type="SAM" id="SignalP"/>
    </source>
</evidence>
<keyword evidence="1" id="KW-0732">Signal</keyword>
<protein>
    <submittedName>
        <fullName evidence="2">Uncharacterized protein</fullName>
    </submittedName>
</protein>
<feature type="chain" id="PRO_5035918730" evidence="1">
    <location>
        <begin position="21"/>
        <end position="344"/>
    </location>
</feature>
<proteinExistence type="predicted"/>
<accession>A0A8S8X6N3</accession>